<sequence length="173" mass="19362">MQSTRNPRLIFEPLRTDHLDALALELLRPEVLEYIEDDLPSLEDFRLGLSRAIAGPPPSRSDESWLNFLVRHAGTNQMLGRLEATVHDGIAEVAFLFGARHWGKGYATEGLAWLQSEVRHRWGVSGFWATTVPANLRCQALLVRSGYVEVTAPFPTLLSYGPGDLVFSSEMRT</sequence>
<dbReference type="Pfam" id="PF13302">
    <property type="entry name" value="Acetyltransf_3"/>
    <property type="match status" value="1"/>
</dbReference>
<keyword evidence="3" id="KW-1185">Reference proteome</keyword>
<evidence type="ECO:0000313" key="3">
    <source>
        <dbReference type="Proteomes" id="UP001285263"/>
    </source>
</evidence>
<dbReference type="SUPFAM" id="SSF55729">
    <property type="entry name" value="Acyl-CoA N-acyltransferases (Nat)"/>
    <property type="match status" value="1"/>
</dbReference>
<dbReference type="InterPro" id="IPR000182">
    <property type="entry name" value="GNAT_dom"/>
</dbReference>
<dbReference type="InterPro" id="IPR016181">
    <property type="entry name" value="Acyl_CoA_acyltransferase"/>
</dbReference>
<organism evidence="2 3">
    <name type="scientific">Roseateles agri</name>
    <dbReference type="NCBI Taxonomy" id="3098619"/>
    <lineage>
        <taxon>Bacteria</taxon>
        <taxon>Pseudomonadati</taxon>
        <taxon>Pseudomonadota</taxon>
        <taxon>Betaproteobacteria</taxon>
        <taxon>Burkholderiales</taxon>
        <taxon>Sphaerotilaceae</taxon>
        <taxon>Roseateles</taxon>
    </lineage>
</organism>
<dbReference type="PANTHER" id="PTHR43792">
    <property type="entry name" value="GNAT FAMILY, PUTATIVE (AFU_ORTHOLOGUE AFUA_3G00765)-RELATED-RELATED"/>
    <property type="match status" value="1"/>
</dbReference>
<dbReference type="RefSeq" id="WP_320421387.1">
    <property type="nucleotide sequence ID" value="NZ_JAXCLA010000001.1"/>
</dbReference>
<dbReference type="Gene3D" id="3.40.630.30">
    <property type="match status" value="1"/>
</dbReference>
<dbReference type="Proteomes" id="UP001285263">
    <property type="component" value="Unassembled WGS sequence"/>
</dbReference>
<dbReference type="PROSITE" id="PS51186">
    <property type="entry name" value="GNAT"/>
    <property type="match status" value="1"/>
</dbReference>
<accession>A0ABU5DB61</accession>
<name>A0ABU5DB61_9BURK</name>
<dbReference type="EMBL" id="JAXCLA010000001">
    <property type="protein sequence ID" value="MDY0743494.1"/>
    <property type="molecule type" value="Genomic_DNA"/>
</dbReference>
<feature type="domain" description="N-acetyltransferase" evidence="1">
    <location>
        <begin position="29"/>
        <end position="172"/>
    </location>
</feature>
<protein>
    <submittedName>
        <fullName evidence="2">GNAT family N-acetyltransferase</fullName>
    </submittedName>
</protein>
<dbReference type="InterPro" id="IPR051531">
    <property type="entry name" value="N-acetyltransferase"/>
</dbReference>
<gene>
    <name evidence="2" type="ORF">SNE35_03215</name>
</gene>
<evidence type="ECO:0000313" key="2">
    <source>
        <dbReference type="EMBL" id="MDY0743494.1"/>
    </source>
</evidence>
<comment type="caution">
    <text evidence="2">The sequence shown here is derived from an EMBL/GenBank/DDBJ whole genome shotgun (WGS) entry which is preliminary data.</text>
</comment>
<evidence type="ECO:0000259" key="1">
    <source>
        <dbReference type="PROSITE" id="PS51186"/>
    </source>
</evidence>
<proteinExistence type="predicted"/>
<dbReference type="PANTHER" id="PTHR43792:SF16">
    <property type="entry name" value="N-ACETYLTRANSFERASE DOMAIN-CONTAINING PROTEIN"/>
    <property type="match status" value="1"/>
</dbReference>
<reference evidence="2 3" key="1">
    <citation type="submission" date="2023-11" db="EMBL/GenBank/DDBJ databases">
        <title>Paucibacter sp. nov., isolated from fresh soil in Korea.</title>
        <authorList>
            <person name="Le N.T.T."/>
        </authorList>
    </citation>
    <scope>NUCLEOTIDE SEQUENCE [LARGE SCALE GENOMIC DNA]</scope>
    <source>
        <strain evidence="2 3">R3-3</strain>
    </source>
</reference>